<dbReference type="Pfam" id="PF24513">
    <property type="entry name" value="DUF7593"/>
    <property type="match status" value="1"/>
</dbReference>
<feature type="repeat" description="ANK" evidence="1">
    <location>
        <begin position="328"/>
        <end position="360"/>
    </location>
</feature>
<feature type="compositionally biased region" description="Polar residues" evidence="2">
    <location>
        <begin position="437"/>
        <end position="446"/>
    </location>
</feature>
<dbReference type="PRINTS" id="PR01415">
    <property type="entry name" value="ANKYRIN"/>
</dbReference>
<feature type="compositionally biased region" description="Low complexity" evidence="2">
    <location>
        <begin position="128"/>
        <end position="140"/>
    </location>
</feature>
<dbReference type="Proteomes" id="UP000193560">
    <property type="component" value="Unassembled WGS sequence"/>
</dbReference>
<feature type="compositionally biased region" description="Basic residues" evidence="2">
    <location>
        <begin position="196"/>
        <end position="205"/>
    </location>
</feature>
<feature type="compositionally biased region" description="Pro residues" evidence="2">
    <location>
        <begin position="772"/>
        <end position="789"/>
    </location>
</feature>
<dbReference type="Pfam" id="PF00023">
    <property type="entry name" value="Ank"/>
    <property type="match status" value="2"/>
</dbReference>
<feature type="compositionally biased region" description="Basic and acidic residues" evidence="2">
    <location>
        <begin position="168"/>
        <end position="178"/>
    </location>
</feature>
<gene>
    <name evidence="4" type="ORF">BCR42DRAFT_136711</name>
</gene>
<feature type="region of interest" description="Disordered" evidence="2">
    <location>
        <begin position="472"/>
        <end position="512"/>
    </location>
</feature>
<reference evidence="4 5" key="1">
    <citation type="submission" date="2016-07" db="EMBL/GenBank/DDBJ databases">
        <title>Pervasive Adenine N6-methylation of Active Genes in Fungi.</title>
        <authorList>
            <consortium name="DOE Joint Genome Institute"/>
            <person name="Mondo S.J."/>
            <person name="Dannebaum R.O."/>
            <person name="Kuo R.C."/>
            <person name="Labutti K."/>
            <person name="Haridas S."/>
            <person name="Kuo A."/>
            <person name="Salamov A."/>
            <person name="Ahrendt S.R."/>
            <person name="Lipzen A."/>
            <person name="Sullivan W."/>
            <person name="Andreopoulos W.B."/>
            <person name="Clum A."/>
            <person name="Lindquist E."/>
            <person name="Daum C."/>
            <person name="Ramamoorthy G.K."/>
            <person name="Gryganskyi A."/>
            <person name="Culley D."/>
            <person name="Magnuson J.K."/>
            <person name="James T.Y."/>
            <person name="O'Malley M.A."/>
            <person name="Stajich J.E."/>
            <person name="Spatafora J.W."/>
            <person name="Visel A."/>
            <person name="Grigoriev I.V."/>
        </authorList>
    </citation>
    <scope>NUCLEOTIDE SEQUENCE [LARGE SCALE GENOMIC DNA]</scope>
    <source>
        <strain evidence="4 5">NRRL 1336</strain>
    </source>
</reference>
<dbReference type="PANTHER" id="PTHR24149:SF14">
    <property type="entry name" value="ANKYRIN REPEAT DOMAIN 12"/>
    <property type="match status" value="1"/>
</dbReference>
<feature type="compositionally biased region" description="Basic residues" evidence="2">
    <location>
        <begin position="409"/>
        <end position="419"/>
    </location>
</feature>
<feature type="compositionally biased region" description="Low complexity" evidence="2">
    <location>
        <begin position="474"/>
        <end position="486"/>
    </location>
</feature>
<comment type="caution">
    <text evidence="4">The sequence shown here is derived from an EMBL/GenBank/DDBJ whole genome shotgun (WGS) entry which is preliminary data.</text>
</comment>
<feature type="compositionally biased region" description="Polar residues" evidence="2">
    <location>
        <begin position="226"/>
        <end position="236"/>
    </location>
</feature>
<dbReference type="Pfam" id="PF12796">
    <property type="entry name" value="Ank_2"/>
    <property type="match status" value="1"/>
</dbReference>
<dbReference type="PROSITE" id="PS50297">
    <property type="entry name" value="ANK_REP_REGION"/>
    <property type="match status" value="4"/>
</dbReference>
<evidence type="ECO:0000313" key="5">
    <source>
        <dbReference type="Proteomes" id="UP000193560"/>
    </source>
</evidence>
<dbReference type="OrthoDB" id="194358at2759"/>
<name>A0A1X2IWQ9_9FUNG</name>
<feature type="repeat" description="ANK" evidence="1">
    <location>
        <begin position="262"/>
        <end position="294"/>
    </location>
</feature>
<proteinExistence type="predicted"/>
<feature type="region of interest" description="Disordered" evidence="2">
    <location>
        <begin position="125"/>
        <end position="264"/>
    </location>
</feature>
<feature type="compositionally biased region" description="Low complexity" evidence="2">
    <location>
        <begin position="681"/>
        <end position="691"/>
    </location>
</feature>
<dbReference type="PANTHER" id="PTHR24149">
    <property type="entry name" value="ANKYRIN REPEAT DOMAIN-CONTAINING PROTEIN 12"/>
    <property type="match status" value="1"/>
</dbReference>
<evidence type="ECO:0000313" key="4">
    <source>
        <dbReference type="EMBL" id="ORZ23480.1"/>
    </source>
</evidence>
<evidence type="ECO:0000259" key="3">
    <source>
        <dbReference type="Pfam" id="PF24513"/>
    </source>
</evidence>
<feature type="repeat" description="ANK" evidence="1">
    <location>
        <begin position="295"/>
        <end position="327"/>
    </location>
</feature>
<feature type="compositionally biased region" description="Low complexity" evidence="2">
    <location>
        <begin position="762"/>
        <end position="771"/>
    </location>
</feature>
<dbReference type="InterPro" id="IPR036770">
    <property type="entry name" value="Ankyrin_rpt-contain_sf"/>
</dbReference>
<feature type="repeat" description="ANK" evidence="1">
    <location>
        <begin position="9"/>
        <end position="41"/>
    </location>
</feature>
<feature type="compositionally biased region" description="Basic and acidic residues" evidence="2">
    <location>
        <begin position="247"/>
        <end position="263"/>
    </location>
</feature>
<dbReference type="InterPro" id="IPR053210">
    <property type="entry name" value="ANKRD12"/>
</dbReference>
<organism evidence="4 5">
    <name type="scientific">Absidia repens</name>
    <dbReference type="NCBI Taxonomy" id="90262"/>
    <lineage>
        <taxon>Eukaryota</taxon>
        <taxon>Fungi</taxon>
        <taxon>Fungi incertae sedis</taxon>
        <taxon>Mucoromycota</taxon>
        <taxon>Mucoromycotina</taxon>
        <taxon>Mucoromycetes</taxon>
        <taxon>Mucorales</taxon>
        <taxon>Cunninghamellaceae</taxon>
        <taxon>Absidia</taxon>
    </lineage>
</organism>
<dbReference type="AlphaFoldDB" id="A0A1X2IWQ9"/>
<dbReference type="EMBL" id="MCGE01000003">
    <property type="protein sequence ID" value="ORZ23480.1"/>
    <property type="molecule type" value="Genomic_DNA"/>
</dbReference>
<keyword evidence="5" id="KW-1185">Reference proteome</keyword>
<accession>A0A1X2IWQ9</accession>
<dbReference type="InterPro" id="IPR056015">
    <property type="entry name" value="DUF7593"/>
</dbReference>
<feature type="region of interest" description="Disordered" evidence="2">
    <location>
        <begin position="569"/>
        <end position="588"/>
    </location>
</feature>
<feature type="region of interest" description="Disordered" evidence="2">
    <location>
        <begin position="762"/>
        <end position="842"/>
    </location>
</feature>
<dbReference type="STRING" id="90262.A0A1X2IWQ9"/>
<feature type="region of interest" description="Disordered" evidence="2">
    <location>
        <begin position="87"/>
        <end position="111"/>
    </location>
</feature>
<keyword evidence="1" id="KW-0040">ANK repeat</keyword>
<feature type="compositionally biased region" description="Low complexity" evidence="2">
    <location>
        <begin position="91"/>
        <end position="104"/>
    </location>
</feature>
<protein>
    <recommendedName>
        <fullName evidence="3">DUF7593 domain-containing protein</fullName>
    </recommendedName>
</protein>
<feature type="region of interest" description="Disordered" evidence="2">
    <location>
        <begin position="672"/>
        <end position="702"/>
    </location>
</feature>
<dbReference type="PROSITE" id="PS50088">
    <property type="entry name" value="ANK_REPEAT"/>
    <property type="match status" value="4"/>
</dbReference>
<feature type="region of interest" description="Disordered" evidence="2">
    <location>
        <begin position="388"/>
        <end position="449"/>
    </location>
</feature>
<feature type="compositionally biased region" description="Polar residues" evidence="2">
    <location>
        <begin position="826"/>
        <end position="842"/>
    </location>
</feature>
<feature type="domain" description="DUF7593" evidence="3">
    <location>
        <begin position="584"/>
        <end position="742"/>
    </location>
</feature>
<dbReference type="SMART" id="SM00248">
    <property type="entry name" value="ANK"/>
    <property type="match status" value="5"/>
</dbReference>
<dbReference type="Gene3D" id="1.25.40.20">
    <property type="entry name" value="Ankyrin repeat-containing domain"/>
    <property type="match status" value="2"/>
</dbReference>
<dbReference type="GO" id="GO:0005654">
    <property type="term" value="C:nucleoplasm"/>
    <property type="evidence" value="ECO:0007669"/>
    <property type="project" value="TreeGrafter"/>
</dbReference>
<dbReference type="SUPFAM" id="SSF48403">
    <property type="entry name" value="Ankyrin repeat"/>
    <property type="match status" value="1"/>
</dbReference>
<evidence type="ECO:0000256" key="2">
    <source>
        <dbReference type="SAM" id="MobiDB-lite"/>
    </source>
</evidence>
<evidence type="ECO:0000256" key="1">
    <source>
        <dbReference type="PROSITE-ProRule" id="PRU00023"/>
    </source>
</evidence>
<dbReference type="InterPro" id="IPR002110">
    <property type="entry name" value="Ankyrin_rpt"/>
</dbReference>
<sequence length="842" mass="93080">MDTSTRSSKGSSVLHSACRSGHDNVVHFLMDQGANIHAKTDAGKTVYQVTTSASIRRDLAATIDDERKQRATSDAIDEITFTALRQRKLSSKSSTAASSSSSLSRNAPLSREERKIQAIMKSFEALEQQQPRQHQPSRSSRTSRRRDTTPTTDSMATKKGCDDANEDNNDHQSQHDADEMNEDEQMVVETTNSGERRKKRARRSNKTSTGNRTRSLSREPSEDTLVDSTHSTNKDQSAAAATATTKKKLDPTKLNPHKKDTSGRTHLHRWAIRGDVNVVKVLLQAGADPNVTDHAGYTPLHESSLRDRGDVVRLLLENGANVDAKGVDLDTALHDAVDNGHPKVVDILLQFGADPHIRNSKGMTPLEMAKEHDHFEIQSLLKQAIANGKKKTKNDPASMTATHEERHQQVKKQTKKRRLVLAADLEQASSPSSSSSLTTPIRQRSPTLDLFNIKTEPSSRTINPMDIHMLTEETPPSSQATAPSPSISMKSRKKEPAAPQLSSVDGPHTPIPTPYVERWLAKRVKEEIKLGDDEPPISCAMAVASSGGDTGIIRDIEPNTVNATSAIKTDIEMNTSSSPPPPSPPRSRTLSEAMRYLPLYTVQLVEEDGVQNSLYVLDLQIGLLLNLSTDALWHRYPNLRRRQVTLKEKERLWSPLASMVCAGAGAGTQMKLASMDQQETSSLSSSSSSWYNDDDNDDDRNSKKHIAASISTRFRDQEKQRFLDMTLYFVHLDPVVSLIKHDYDYLSKNLITITLDIGYQQDQPQQQIHSTTPPPPIPPPSAAVTPPPPSHHHYGSDILSSSTHVSKTPLKKRLPPKFAMKMQRQAIHNTANKSNSTPPSPH</sequence>